<dbReference type="AlphaFoldDB" id="A0A7D9EYQ1"/>
<organism evidence="1 2">
    <name type="scientific">Paramuricea clavata</name>
    <name type="common">Red gorgonian</name>
    <name type="synonym">Violescent sea-whip</name>
    <dbReference type="NCBI Taxonomy" id="317549"/>
    <lineage>
        <taxon>Eukaryota</taxon>
        <taxon>Metazoa</taxon>
        <taxon>Cnidaria</taxon>
        <taxon>Anthozoa</taxon>
        <taxon>Octocorallia</taxon>
        <taxon>Malacalcyonacea</taxon>
        <taxon>Plexauridae</taxon>
        <taxon>Paramuricea</taxon>
    </lineage>
</organism>
<gene>
    <name evidence="1" type="ORF">PACLA_8A011175</name>
</gene>
<protein>
    <submittedName>
        <fullName evidence="1">Uncharacterized protein</fullName>
    </submittedName>
</protein>
<dbReference type="Proteomes" id="UP001152795">
    <property type="component" value="Unassembled WGS sequence"/>
</dbReference>
<dbReference type="PANTHER" id="PTHR46704">
    <property type="entry name" value="CXC DOMAIN-CONTAINING PROTEIN-RELATED"/>
    <property type="match status" value="1"/>
</dbReference>
<keyword evidence="2" id="KW-1185">Reference proteome</keyword>
<dbReference type="OrthoDB" id="5975977at2759"/>
<dbReference type="EMBL" id="CACRXK020011092">
    <property type="protein sequence ID" value="CAB4020720.1"/>
    <property type="molecule type" value="Genomic_DNA"/>
</dbReference>
<evidence type="ECO:0000313" key="2">
    <source>
        <dbReference type="Proteomes" id="UP001152795"/>
    </source>
</evidence>
<comment type="caution">
    <text evidence="1">The sequence shown here is derived from an EMBL/GenBank/DDBJ whole genome shotgun (WGS) entry which is preliminary data.</text>
</comment>
<proteinExistence type="predicted"/>
<accession>A0A7D9EYQ1</accession>
<evidence type="ECO:0000313" key="1">
    <source>
        <dbReference type="EMBL" id="CAB4020720.1"/>
    </source>
</evidence>
<name>A0A7D9EYQ1_PARCT</name>
<sequence length="385" mass="43778">MLTLCSEIKIRLFGEESEITLPPSHRLKENIKRSFGSKLGFWCPKSGSEYIYNNSVEKGQLIELAVKAKLEKSRWEERTLEEKTAEVAREIRKELLETPNTYSSWPPSENELLSKETSIPNFTTCLLKSILTKKPSKSAKVSRLISSIGQDLIYHANNGQKKTSKHATFSFSIKRKTGSKAVINWTNKFGHGVSHDDVLILETHLALEHSKDQVHRSFTPAIIQPSRFVTFVWDNNDINPESLKGLSLHCTNGIVIQSSRVALNEPEPFSTIVSAMSTGKKKPKKFNALPLEMPSYVQIKRKNTESTTEVQLDMYQEEVQHSHVVDTTWIIAKSQARKRNIEQNILNWTGFNYLLCEGDSDVMTKLNTSHPLANLQLPTTLYWSF</sequence>
<reference evidence="1" key="1">
    <citation type="submission" date="2020-04" db="EMBL/GenBank/DDBJ databases">
        <authorList>
            <person name="Alioto T."/>
            <person name="Alioto T."/>
            <person name="Gomez Garrido J."/>
        </authorList>
    </citation>
    <scope>NUCLEOTIDE SEQUENCE</scope>
    <source>
        <strain evidence="1">A484AB</strain>
    </source>
</reference>
<dbReference type="PANTHER" id="PTHR46704:SF9">
    <property type="entry name" value="BHLH DOMAIN-CONTAINING PROTEIN"/>
    <property type="match status" value="1"/>
</dbReference>